<reference evidence="1" key="1">
    <citation type="journal article" date="2023" name="G3 (Bethesda)">
        <title>A reference genome for the long-term kleptoplast-retaining sea slug Elysia crispata morphotype clarki.</title>
        <authorList>
            <person name="Eastman K.E."/>
            <person name="Pendleton A.L."/>
            <person name="Shaikh M.A."/>
            <person name="Suttiyut T."/>
            <person name="Ogas R."/>
            <person name="Tomko P."/>
            <person name="Gavelis G."/>
            <person name="Widhalm J.R."/>
            <person name="Wisecaver J.H."/>
        </authorList>
    </citation>
    <scope>NUCLEOTIDE SEQUENCE</scope>
    <source>
        <strain evidence="1">ECLA1</strain>
    </source>
</reference>
<accession>A0AAE1DI25</accession>
<protein>
    <submittedName>
        <fullName evidence="1">Uncharacterized protein</fullName>
    </submittedName>
</protein>
<gene>
    <name evidence="1" type="ORF">RRG08_050412</name>
</gene>
<sequence>MNPTTNTSVDTEPYHFSVPLPTSSNPNTVTYEVAKFAYWILNPSGFPVEIKNDWYKHVLSPASAVYRIYSINCMSPPGYSLVHLREGRRL</sequence>
<dbReference type="Proteomes" id="UP001283361">
    <property type="component" value="Unassembled WGS sequence"/>
</dbReference>
<dbReference type="EMBL" id="JAWDGP010003742">
    <property type="protein sequence ID" value="KAK3771361.1"/>
    <property type="molecule type" value="Genomic_DNA"/>
</dbReference>
<evidence type="ECO:0000313" key="2">
    <source>
        <dbReference type="Proteomes" id="UP001283361"/>
    </source>
</evidence>
<keyword evidence="2" id="KW-1185">Reference proteome</keyword>
<organism evidence="1 2">
    <name type="scientific">Elysia crispata</name>
    <name type="common">lettuce slug</name>
    <dbReference type="NCBI Taxonomy" id="231223"/>
    <lineage>
        <taxon>Eukaryota</taxon>
        <taxon>Metazoa</taxon>
        <taxon>Spiralia</taxon>
        <taxon>Lophotrochozoa</taxon>
        <taxon>Mollusca</taxon>
        <taxon>Gastropoda</taxon>
        <taxon>Heterobranchia</taxon>
        <taxon>Euthyneura</taxon>
        <taxon>Panpulmonata</taxon>
        <taxon>Sacoglossa</taxon>
        <taxon>Placobranchoidea</taxon>
        <taxon>Plakobranchidae</taxon>
        <taxon>Elysia</taxon>
    </lineage>
</organism>
<name>A0AAE1DI25_9GAST</name>
<evidence type="ECO:0000313" key="1">
    <source>
        <dbReference type="EMBL" id="KAK3771361.1"/>
    </source>
</evidence>
<dbReference type="AlphaFoldDB" id="A0AAE1DI25"/>
<proteinExistence type="predicted"/>
<comment type="caution">
    <text evidence="1">The sequence shown here is derived from an EMBL/GenBank/DDBJ whole genome shotgun (WGS) entry which is preliminary data.</text>
</comment>